<dbReference type="Gene3D" id="3.30.420.80">
    <property type="entry name" value="Ribosomal protein S11"/>
    <property type="match status" value="1"/>
</dbReference>
<dbReference type="InterPro" id="IPR036967">
    <property type="entry name" value="Ribosomal_uS11_sf"/>
</dbReference>
<dbReference type="GO" id="GO:0006412">
    <property type="term" value="P:translation"/>
    <property type="evidence" value="ECO:0007669"/>
    <property type="project" value="InterPro"/>
</dbReference>
<reference evidence="4" key="1">
    <citation type="submission" date="2021-01" db="EMBL/GenBank/DDBJ databases">
        <authorList>
            <person name="Corre E."/>
            <person name="Pelletier E."/>
            <person name="Niang G."/>
            <person name="Scheremetjew M."/>
            <person name="Finn R."/>
            <person name="Kale V."/>
            <person name="Holt S."/>
            <person name="Cochrane G."/>
            <person name="Meng A."/>
            <person name="Brown T."/>
            <person name="Cohen L."/>
        </authorList>
    </citation>
    <scope>NUCLEOTIDE SEQUENCE</scope>
    <source>
        <strain evidence="4">CCMP 769</strain>
    </source>
</reference>
<dbReference type="PANTHER" id="PTHR11759">
    <property type="entry name" value="40S RIBOSOMAL PROTEIN S14/30S RIBOSOMAL PROTEIN S11"/>
    <property type="match status" value="1"/>
</dbReference>
<dbReference type="GO" id="GO:0005840">
    <property type="term" value="C:ribosome"/>
    <property type="evidence" value="ECO:0007669"/>
    <property type="project" value="UniProtKB-KW"/>
</dbReference>
<organism evidence="4">
    <name type="scientific">Rhodosorus marinus</name>
    <dbReference type="NCBI Taxonomy" id="101924"/>
    <lineage>
        <taxon>Eukaryota</taxon>
        <taxon>Rhodophyta</taxon>
        <taxon>Stylonematophyceae</taxon>
        <taxon>Stylonematales</taxon>
        <taxon>Stylonemataceae</taxon>
        <taxon>Rhodosorus</taxon>
    </lineage>
</organism>
<protein>
    <recommendedName>
        <fullName evidence="5">30S ribosomal protein S11</fullName>
    </recommendedName>
</protein>
<comment type="similarity">
    <text evidence="1">Belongs to the universal ribosomal protein uS11 family.</text>
</comment>
<evidence type="ECO:0000256" key="3">
    <source>
        <dbReference type="ARBA" id="ARBA00023274"/>
    </source>
</evidence>
<proteinExistence type="inferred from homology"/>
<dbReference type="GO" id="GO:1990904">
    <property type="term" value="C:ribonucleoprotein complex"/>
    <property type="evidence" value="ECO:0007669"/>
    <property type="project" value="UniProtKB-KW"/>
</dbReference>
<dbReference type="EMBL" id="HBHW01015145">
    <property type="protein sequence ID" value="CAE0043651.1"/>
    <property type="molecule type" value="Transcribed_RNA"/>
</dbReference>
<evidence type="ECO:0008006" key="5">
    <source>
        <dbReference type="Google" id="ProtNLM"/>
    </source>
</evidence>
<name>A0A7S2ZL59_9RHOD</name>
<evidence type="ECO:0000256" key="1">
    <source>
        <dbReference type="ARBA" id="ARBA00006194"/>
    </source>
</evidence>
<sequence length="196" mass="21891">MIIRSLLSSLARTPGVGPGLVPTGGKWTRGLIHGVYGSQEGTLSHRYGNFYTRYTAEELGLYKNQDLLKMSAAAREDLKKKLKEHAVFHFKLSMNNTICLVNDVGGRKIKDSTAGKLGYLNCKRGQATSAYHLGKHLAIIVMDRGYKTASVRFKGIGRGREQIVKAMREHGMWIRVISDTSRCPFNGQRAKKPRRV</sequence>
<evidence type="ECO:0000256" key="2">
    <source>
        <dbReference type="ARBA" id="ARBA00022980"/>
    </source>
</evidence>
<dbReference type="Pfam" id="PF00411">
    <property type="entry name" value="Ribosomal_S11"/>
    <property type="match status" value="1"/>
</dbReference>
<dbReference type="HAMAP" id="MF_01310">
    <property type="entry name" value="Ribosomal_uS11"/>
    <property type="match status" value="1"/>
</dbReference>
<keyword evidence="2" id="KW-0689">Ribosomal protein</keyword>
<dbReference type="GO" id="GO:0003735">
    <property type="term" value="F:structural constituent of ribosome"/>
    <property type="evidence" value="ECO:0007669"/>
    <property type="project" value="InterPro"/>
</dbReference>
<keyword evidence="3" id="KW-0687">Ribonucleoprotein</keyword>
<dbReference type="AlphaFoldDB" id="A0A7S2ZL59"/>
<accession>A0A7S2ZL59</accession>
<dbReference type="InterPro" id="IPR001971">
    <property type="entry name" value="Ribosomal_uS11"/>
</dbReference>
<evidence type="ECO:0000313" key="4">
    <source>
        <dbReference type="EMBL" id="CAE0043651.1"/>
    </source>
</evidence>
<dbReference type="SUPFAM" id="SSF53137">
    <property type="entry name" value="Translational machinery components"/>
    <property type="match status" value="1"/>
</dbReference>
<gene>
    <name evidence="4" type="ORF">RMAR00112_LOCUS11624</name>
</gene>